<gene>
    <name evidence="1" type="ORF">L687_16870</name>
</gene>
<comment type="caution">
    <text evidence="1">The sequence shown here is derived from an EMBL/GenBank/DDBJ whole genome shotgun (WGS) entry which is preliminary data.</text>
</comment>
<dbReference type="PATRIC" id="fig|1333857.3.peg.1681"/>
<dbReference type="AlphaFoldDB" id="T5KLR3"/>
<protein>
    <submittedName>
        <fullName evidence="1">Uncharacterized protein</fullName>
    </submittedName>
</protein>
<reference evidence="1 2" key="1">
    <citation type="journal article" date="2013" name="Genome Announc.">
        <title>Whole-genome sequences of five oyster-associated bacteria show potential for crude oil hydrocarbon degradation.</title>
        <authorList>
            <person name="Chauhan A."/>
            <person name="Green S."/>
            <person name="Pathak A."/>
            <person name="Thomas J."/>
            <person name="Venkatramanan R."/>
        </authorList>
    </citation>
    <scope>NUCLEOTIDE SEQUENCE [LARGE SCALE GENOMIC DNA]</scope>
    <source>
        <strain evidence="1 2">MF109</strain>
    </source>
</reference>
<name>T5KLR3_MICMQ</name>
<organism evidence="1 2">
    <name type="scientific">Microbacterium maritypicum MF109</name>
    <dbReference type="NCBI Taxonomy" id="1333857"/>
    <lineage>
        <taxon>Bacteria</taxon>
        <taxon>Bacillati</taxon>
        <taxon>Actinomycetota</taxon>
        <taxon>Actinomycetes</taxon>
        <taxon>Micrococcales</taxon>
        <taxon>Microbacteriaceae</taxon>
        <taxon>Microbacterium</taxon>
    </lineage>
</organism>
<dbReference type="Proteomes" id="UP000016033">
    <property type="component" value="Unassembled WGS sequence"/>
</dbReference>
<evidence type="ECO:0000313" key="2">
    <source>
        <dbReference type="Proteomes" id="UP000016033"/>
    </source>
</evidence>
<sequence>MNNNEESFNWDEVIREANALPADYMAEAFGKQSTHYLTLAMNATDQGERDRYLALCLSFTEAAFAELGKEGAA</sequence>
<dbReference type="RefSeq" id="WP_021199646.1">
    <property type="nucleotide sequence ID" value="NZ_ATAO01000181.1"/>
</dbReference>
<dbReference type="EMBL" id="ATAO01000181">
    <property type="protein sequence ID" value="EQM78199.1"/>
    <property type="molecule type" value="Genomic_DNA"/>
</dbReference>
<evidence type="ECO:0000313" key="1">
    <source>
        <dbReference type="EMBL" id="EQM78199.1"/>
    </source>
</evidence>
<proteinExistence type="predicted"/>
<accession>T5KLR3</accession>